<keyword evidence="3" id="KW-1185">Reference proteome</keyword>
<comment type="caution">
    <text evidence="2">The sequence shown here is derived from an EMBL/GenBank/DDBJ whole genome shotgun (WGS) entry which is preliminary data.</text>
</comment>
<evidence type="ECO:0000313" key="3">
    <source>
        <dbReference type="Proteomes" id="UP000281431"/>
    </source>
</evidence>
<dbReference type="AlphaFoldDB" id="A0A3N6LXJ1"/>
<feature type="compositionally biased region" description="Acidic residues" evidence="1">
    <location>
        <begin position="35"/>
        <end position="49"/>
    </location>
</feature>
<reference evidence="2 3" key="1">
    <citation type="submission" date="2018-10" db="EMBL/GenBank/DDBJ databases">
        <title>Natrarchaeobius chitinivorans gen. nov., sp. nov., and Natrarchaeobius haloalkaliphilus sp. nov., alkaliphilic, chitin-utilizing haloarchaea from hypersaline alkaline lakes.</title>
        <authorList>
            <person name="Sorokin D.Y."/>
            <person name="Elcheninov A.G."/>
            <person name="Kostrikina N.A."/>
            <person name="Bale N.J."/>
            <person name="Sinninghe Damste J.S."/>
            <person name="Khijniak T.V."/>
            <person name="Kublanov I.V."/>
            <person name="Toshchakov S.V."/>
        </authorList>
    </citation>
    <scope>NUCLEOTIDE SEQUENCE [LARGE SCALE GENOMIC DNA]</scope>
    <source>
        <strain evidence="2 3">AArcht7</strain>
    </source>
</reference>
<organism evidence="2 3">
    <name type="scientific">Natrarchaeobius chitinivorans</name>
    <dbReference type="NCBI Taxonomy" id="1679083"/>
    <lineage>
        <taxon>Archaea</taxon>
        <taxon>Methanobacteriati</taxon>
        <taxon>Methanobacteriota</taxon>
        <taxon>Stenosarchaea group</taxon>
        <taxon>Halobacteria</taxon>
        <taxon>Halobacteriales</taxon>
        <taxon>Natrialbaceae</taxon>
        <taxon>Natrarchaeobius</taxon>
    </lineage>
</organism>
<proteinExistence type="predicted"/>
<feature type="region of interest" description="Disordered" evidence="1">
    <location>
        <begin position="26"/>
        <end position="52"/>
    </location>
</feature>
<dbReference type="EMBL" id="REFZ01000069">
    <property type="protein sequence ID" value="RQG93707.1"/>
    <property type="molecule type" value="Genomic_DNA"/>
</dbReference>
<name>A0A3N6LXJ1_NATCH</name>
<gene>
    <name evidence="2" type="ORF">EA472_22485</name>
</gene>
<accession>A0A3N6LXJ1</accession>
<protein>
    <submittedName>
        <fullName evidence="2">Uncharacterized protein</fullName>
    </submittedName>
</protein>
<evidence type="ECO:0000313" key="2">
    <source>
        <dbReference type="EMBL" id="RQG93707.1"/>
    </source>
</evidence>
<dbReference type="Proteomes" id="UP000281431">
    <property type="component" value="Unassembled WGS sequence"/>
</dbReference>
<sequence>MTRRCRKCSRPTGPNRRICTDCSLEKRHGVPSDHFDDEDENSEDNESDDAETRRVECTACETEYDHDGQCACPNCGARRRRYIGPIGSEAVATDGGQPQ</sequence>
<evidence type="ECO:0000256" key="1">
    <source>
        <dbReference type="SAM" id="MobiDB-lite"/>
    </source>
</evidence>
<dbReference type="OrthoDB" id="205209at2157"/>